<evidence type="ECO:0000256" key="1">
    <source>
        <dbReference type="SAM" id="Coils"/>
    </source>
</evidence>
<dbReference type="AlphaFoldDB" id="A0A8B9A6P8"/>
<feature type="coiled-coil region" evidence="1">
    <location>
        <begin position="99"/>
        <end position="187"/>
    </location>
</feature>
<dbReference type="Pfam" id="PF04784">
    <property type="entry name" value="DUF547"/>
    <property type="match status" value="1"/>
</dbReference>
<feature type="compositionally biased region" description="Polar residues" evidence="2">
    <location>
        <begin position="13"/>
        <end position="53"/>
    </location>
</feature>
<gene>
    <name evidence="6" type="primary">LOC103714542</name>
</gene>
<reference evidence="6" key="2">
    <citation type="submission" date="2025-08" db="UniProtKB">
        <authorList>
            <consortium name="RefSeq"/>
        </authorList>
    </citation>
    <scope>IDENTIFICATION</scope>
    <source>
        <tissue evidence="6">Young leaves</tissue>
    </source>
</reference>
<protein>
    <submittedName>
        <fullName evidence="6">Uncharacterized protein LOC103714542 isoform X1</fullName>
    </submittedName>
</protein>
<dbReference type="Proteomes" id="UP000228380">
    <property type="component" value="Chromosome 2"/>
</dbReference>
<accession>A0A8B9A6P8</accession>
<sequence length="675" mass="75982">MPRPRARRLFDSSPETNLCESSLPSSPGTQVQCSSLFPKTPSPSHQNPSTNSDAYPGLFSESSTCCFGPKCRIFPLSLMAHGIRSHATAPAAPRMRVKDMSVKQRRQELEQEVAQLQKMLNDEEKVHEVLERALLPQAARHTLHIPSFLPKKAKELLAELVMVEEEIARLEDEISRIQQGLNNEQEARIKETSISNHCKQINDSTVSPLDHPPTAPSQAPGTKVMQEKVAMETKPMFFINQAIKGNYLIHGFTNDGDIRSIVKTIGRRENQRVVELKERVSMKSGMIEKASMPKLPPRPPTTRFNFQPSNADADMLLKLLQEPSSIAKSSDKEYQKCQPNKLSEKIMKCLICIFLRLIRTSRAVELEKAGNLSRSNSSFLRSGSFRADGSVNLNASITTQKETRQQDPYGIFQIEGSLSRDIGPYKNLVKFTLSSLDLKGISNSLSLLNQLRALLNSLREVDLRFLTHHQKLAFWINLYNTCIMHGFLEHGLPSDPEKVLGLKNKAVLNIGGNKLNALAIEHFILRQPSSMKEDHWKGEKDDKEEAVRSIYGLEHPEPNIIFALCSASKSSPAVKIYTSDNVLSELEKAKLEYLQASIVVTSTKRLMIPKLLFSNMHDFAENLDSLADWICNQLPTSWSLRKSMVECLKGKSNGKISDIVDIMPYDFEFQYLLPM</sequence>
<dbReference type="RefSeq" id="XP_038979553.1">
    <property type="nucleotide sequence ID" value="XM_039123625.1"/>
</dbReference>
<dbReference type="InterPro" id="IPR025757">
    <property type="entry name" value="MIP1_Leuzipper"/>
</dbReference>
<dbReference type="OrthoDB" id="418495at2759"/>
<feature type="region of interest" description="Disordered" evidence="2">
    <location>
        <begin position="1"/>
        <end position="55"/>
    </location>
</feature>
<feature type="domain" description="DUF547" evidence="3">
    <location>
        <begin position="464"/>
        <end position="594"/>
    </location>
</feature>
<evidence type="ECO:0000259" key="3">
    <source>
        <dbReference type="Pfam" id="PF04784"/>
    </source>
</evidence>
<dbReference type="GeneID" id="103714542"/>
<evidence type="ECO:0000259" key="4">
    <source>
        <dbReference type="Pfam" id="PF14389"/>
    </source>
</evidence>
<keyword evidence="1" id="KW-0175">Coiled coil</keyword>
<proteinExistence type="predicted"/>
<evidence type="ECO:0000313" key="6">
    <source>
        <dbReference type="RefSeq" id="XP_038979553.1"/>
    </source>
</evidence>
<organism evidence="5 6">
    <name type="scientific">Phoenix dactylifera</name>
    <name type="common">Date palm</name>
    <dbReference type="NCBI Taxonomy" id="42345"/>
    <lineage>
        <taxon>Eukaryota</taxon>
        <taxon>Viridiplantae</taxon>
        <taxon>Streptophyta</taxon>
        <taxon>Embryophyta</taxon>
        <taxon>Tracheophyta</taxon>
        <taxon>Spermatophyta</taxon>
        <taxon>Magnoliopsida</taxon>
        <taxon>Liliopsida</taxon>
        <taxon>Arecaceae</taxon>
        <taxon>Coryphoideae</taxon>
        <taxon>Phoeniceae</taxon>
        <taxon>Phoenix</taxon>
    </lineage>
</organism>
<name>A0A8B9A6P8_PHODC</name>
<reference evidence="5" key="1">
    <citation type="journal article" date="2019" name="Nat. Commun.">
        <title>Genome-wide association mapping of date palm fruit traits.</title>
        <authorList>
            <person name="Hazzouri K.M."/>
            <person name="Gros-Balthazard M."/>
            <person name="Flowers J.M."/>
            <person name="Copetti D."/>
            <person name="Lemansour A."/>
            <person name="Lebrun M."/>
            <person name="Masmoudi K."/>
            <person name="Ferrand S."/>
            <person name="Dhar M.I."/>
            <person name="Fresquez Z.A."/>
            <person name="Rosas U."/>
            <person name="Zhang J."/>
            <person name="Talag J."/>
            <person name="Lee S."/>
            <person name="Kudrna D."/>
            <person name="Powell R.F."/>
            <person name="Leitch I.J."/>
            <person name="Krueger R.R."/>
            <person name="Wing R.A."/>
            <person name="Amiri K.M.A."/>
            <person name="Purugganan M.D."/>
        </authorList>
    </citation>
    <scope>NUCLEOTIDE SEQUENCE [LARGE SCALE GENOMIC DNA]</scope>
    <source>
        <strain evidence="5">cv. Khalas</strain>
    </source>
</reference>
<feature type="domain" description="Ternary complex factor MIP1 leucine-zipper" evidence="4">
    <location>
        <begin position="102"/>
        <end position="184"/>
    </location>
</feature>
<dbReference type="Pfam" id="PF14389">
    <property type="entry name" value="Lzipper-MIP1"/>
    <property type="match status" value="1"/>
</dbReference>
<evidence type="ECO:0000256" key="2">
    <source>
        <dbReference type="SAM" id="MobiDB-lite"/>
    </source>
</evidence>
<dbReference type="PANTHER" id="PTHR46248">
    <property type="entry name" value="EXPRESSED PROTEIN"/>
    <property type="match status" value="1"/>
</dbReference>
<evidence type="ECO:0000313" key="5">
    <source>
        <dbReference type="Proteomes" id="UP000228380"/>
    </source>
</evidence>
<dbReference type="PANTHER" id="PTHR46248:SF6">
    <property type="entry name" value="OS03G0859900 PROTEIN"/>
    <property type="match status" value="1"/>
</dbReference>
<keyword evidence="5" id="KW-1185">Reference proteome</keyword>
<dbReference type="InterPro" id="IPR006869">
    <property type="entry name" value="DUF547"/>
</dbReference>